<dbReference type="GO" id="GO:0051539">
    <property type="term" value="F:4 iron, 4 sulfur cluster binding"/>
    <property type="evidence" value="ECO:0007669"/>
    <property type="project" value="UniProtKB-KW"/>
</dbReference>
<dbReference type="EMBL" id="JAMQKC010000003">
    <property type="protein sequence ID" value="MDC3416287.1"/>
    <property type="molecule type" value="Genomic_DNA"/>
</dbReference>
<dbReference type="Pfam" id="PF00694">
    <property type="entry name" value="Aconitase_C"/>
    <property type="match status" value="1"/>
</dbReference>
<evidence type="ECO:0000259" key="12">
    <source>
        <dbReference type="Pfam" id="PF00330"/>
    </source>
</evidence>
<dbReference type="InterPro" id="IPR000573">
    <property type="entry name" value="AconitaseA/IPMdHydase_ssu_swvl"/>
</dbReference>
<evidence type="ECO:0000256" key="2">
    <source>
        <dbReference type="ARBA" id="ARBA00004717"/>
    </source>
</evidence>
<reference evidence="14" key="1">
    <citation type="submission" date="2022-06" db="EMBL/GenBank/DDBJ databases">
        <title>Aquibacillus sp. a new bacterium isolated from soil saline samples.</title>
        <authorList>
            <person name="Galisteo C."/>
            <person name="De La Haba R."/>
            <person name="Sanchez-Porro C."/>
            <person name="Ventosa A."/>
        </authorList>
    </citation>
    <scope>NUCLEOTIDE SEQUENCE</scope>
    <source>
        <strain evidence="14">3ASR75-54</strain>
    </source>
</reference>
<dbReference type="EC" id="4.2.1.3" evidence="11"/>
<keyword evidence="7 11" id="KW-0408">Iron</keyword>
<keyword evidence="11" id="KW-0004">4Fe-4S</keyword>
<evidence type="ECO:0000256" key="11">
    <source>
        <dbReference type="RuleBase" id="RU361275"/>
    </source>
</evidence>
<evidence type="ECO:0000256" key="1">
    <source>
        <dbReference type="ARBA" id="ARBA00001966"/>
    </source>
</evidence>
<evidence type="ECO:0000256" key="8">
    <source>
        <dbReference type="ARBA" id="ARBA00023014"/>
    </source>
</evidence>
<evidence type="ECO:0000256" key="9">
    <source>
        <dbReference type="ARBA" id="ARBA00023239"/>
    </source>
</evidence>
<dbReference type="GO" id="GO:0006099">
    <property type="term" value="P:tricarboxylic acid cycle"/>
    <property type="evidence" value="ECO:0007669"/>
    <property type="project" value="UniProtKB-KW"/>
</dbReference>
<comment type="similarity">
    <text evidence="3 11">Belongs to the aconitase/IPM isomerase family.</text>
</comment>
<dbReference type="InterPro" id="IPR001030">
    <property type="entry name" value="Acoase/IPM_deHydtase_lsu_aba"/>
</dbReference>
<dbReference type="InterPro" id="IPR006249">
    <property type="entry name" value="Aconitase/IRP2"/>
</dbReference>
<dbReference type="Gene3D" id="3.20.19.10">
    <property type="entry name" value="Aconitase, domain 4"/>
    <property type="match status" value="1"/>
</dbReference>
<keyword evidence="5" id="KW-0816">Tricarboxylic acid cycle</keyword>
<dbReference type="Gene3D" id="3.30.499.10">
    <property type="entry name" value="Aconitase, domain 3"/>
    <property type="match status" value="2"/>
</dbReference>
<dbReference type="InterPro" id="IPR036008">
    <property type="entry name" value="Aconitase_4Fe-4S_dom"/>
</dbReference>
<dbReference type="InterPro" id="IPR018136">
    <property type="entry name" value="Aconitase_4Fe-4S_BS"/>
</dbReference>
<feature type="domain" description="Aconitase A/isopropylmalate dehydratase small subunit swivel" evidence="13">
    <location>
        <begin position="700"/>
        <end position="827"/>
    </location>
</feature>
<dbReference type="GO" id="GO:0003994">
    <property type="term" value="F:aconitate hydratase activity"/>
    <property type="evidence" value="ECO:0007669"/>
    <property type="project" value="UniProtKB-EC"/>
</dbReference>
<dbReference type="PROSITE" id="PS01244">
    <property type="entry name" value="ACONITASE_2"/>
    <property type="match status" value="1"/>
</dbReference>
<comment type="subunit">
    <text evidence="4">Monomer.</text>
</comment>
<dbReference type="NCBIfam" id="TIGR01341">
    <property type="entry name" value="aconitase_1"/>
    <property type="match status" value="1"/>
</dbReference>
<dbReference type="CDD" id="cd01580">
    <property type="entry name" value="AcnA_IRP_Swivel"/>
    <property type="match status" value="1"/>
</dbReference>
<dbReference type="AlphaFoldDB" id="A0A9X4AE29"/>
<dbReference type="CDD" id="cd01586">
    <property type="entry name" value="AcnA_IRP"/>
    <property type="match status" value="1"/>
</dbReference>
<dbReference type="Gene3D" id="6.10.190.10">
    <property type="match status" value="1"/>
</dbReference>
<accession>A0A9X4AE29</accession>
<evidence type="ECO:0000256" key="3">
    <source>
        <dbReference type="ARBA" id="ARBA00007185"/>
    </source>
</evidence>
<dbReference type="PANTHER" id="PTHR11670">
    <property type="entry name" value="ACONITASE/IRON-RESPONSIVE ELEMENT FAMILY MEMBER"/>
    <property type="match status" value="1"/>
</dbReference>
<dbReference type="RefSeq" id="WP_272445295.1">
    <property type="nucleotide sequence ID" value="NZ_JAMQKC010000003.1"/>
</dbReference>
<keyword evidence="8 11" id="KW-0411">Iron-sulfur</keyword>
<evidence type="ECO:0000313" key="14">
    <source>
        <dbReference type="EMBL" id="MDC3416287.1"/>
    </source>
</evidence>
<dbReference type="InterPro" id="IPR015931">
    <property type="entry name" value="Acnase/IPM_dHydase_lsu_aba_1/3"/>
</dbReference>
<evidence type="ECO:0000259" key="13">
    <source>
        <dbReference type="Pfam" id="PF00694"/>
    </source>
</evidence>
<dbReference type="SUPFAM" id="SSF52016">
    <property type="entry name" value="LeuD/IlvD-like"/>
    <property type="match status" value="1"/>
</dbReference>
<dbReference type="Pfam" id="PF00330">
    <property type="entry name" value="Aconitase"/>
    <property type="match status" value="1"/>
</dbReference>
<comment type="cofactor">
    <cofactor evidence="1">
        <name>[4Fe-4S] cluster</name>
        <dbReference type="ChEBI" id="CHEBI:49883"/>
    </cofactor>
</comment>
<name>A0A9X4AE29_9BACI</name>
<dbReference type="FunFam" id="3.20.19.10:FF:000001">
    <property type="entry name" value="Aconitate hydratase"/>
    <property type="match status" value="1"/>
</dbReference>
<dbReference type="PRINTS" id="PR00415">
    <property type="entry name" value="ACONITASE"/>
</dbReference>
<keyword evidence="15" id="KW-1185">Reference proteome</keyword>
<dbReference type="PROSITE" id="PS00450">
    <property type="entry name" value="ACONITASE_1"/>
    <property type="match status" value="1"/>
</dbReference>
<feature type="domain" description="Aconitase/3-isopropylmalate dehydratase large subunit alpha/beta/alpha" evidence="12">
    <location>
        <begin position="73"/>
        <end position="570"/>
    </location>
</feature>
<dbReference type="Proteomes" id="UP001145069">
    <property type="component" value="Unassembled WGS sequence"/>
</dbReference>
<protein>
    <recommendedName>
        <fullName evidence="11">Aconitate hydratase</fullName>
        <shortName evidence="11">Aconitase</shortName>
        <ecNumber evidence="11">4.2.1.3</ecNumber>
    </recommendedName>
</protein>
<dbReference type="SUPFAM" id="SSF53732">
    <property type="entry name" value="Aconitase iron-sulfur domain"/>
    <property type="match status" value="1"/>
</dbReference>
<gene>
    <name evidence="14" type="primary">acnA</name>
    <name evidence="14" type="ORF">NC799_05105</name>
</gene>
<comment type="pathway">
    <text evidence="2">Carbohydrate metabolism; tricarboxylic acid cycle; isocitrate from oxaloacetate: step 2/2.</text>
</comment>
<proteinExistence type="inferred from homology"/>
<comment type="function">
    <text evidence="11">Catalyzes the isomerization of citrate to isocitrate via cis-aconitate.</text>
</comment>
<dbReference type="NCBIfam" id="NF009520">
    <property type="entry name" value="PRK12881.1"/>
    <property type="match status" value="1"/>
</dbReference>
<evidence type="ECO:0000256" key="4">
    <source>
        <dbReference type="ARBA" id="ARBA00011245"/>
    </source>
</evidence>
<dbReference type="FunFam" id="3.30.499.10:FF:000002">
    <property type="entry name" value="Aconitate hydratase"/>
    <property type="match status" value="1"/>
</dbReference>
<dbReference type="InterPro" id="IPR015928">
    <property type="entry name" value="Aconitase/3IPM_dehydase_swvl"/>
</dbReference>
<keyword evidence="9 11" id="KW-0456">Lyase</keyword>
<evidence type="ECO:0000313" key="15">
    <source>
        <dbReference type="Proteomes" id="UP001145069"/>
    </source>
</evidence>
<evidence type="ECO:0000256" key="5">
    <source>
        <dbReference type="ARBA" id="ARBA00022532"/>
    </source>
</evidence>
<dbReference type="GO" id="GO:0019679">
    <property type="term" value="P:propionate metabolic process, methylcitrate cycle"/>
    <property type="evidence" value="ECO:0007669"/>
    <property type="project" value="UniProtKB-ARBA"/>
</dbReference>
<organism evidence="14 15">
    <name type="scientific">Aquibacillus salsiterrae</name>
    <dbReference type="NCBI Taxonomy" id="2950439"/>
    <lineage>
        <taxon>Bacteria</taxon>
        <taxon>Bacillati</taxon>
        <taxon>Bacillota</taxon>
        <taxon>Bacilli</taxon>
        <taxon>Bacillales</taxon>
        <taxon>Bacillaceae</taxon>
        <taxon>Aquibacillus</taxon>
    </lineage>
</organism>
<evidence type="ECO:0000256" key="10">
    <source>
        <dbReference type="ARBA" id="ARBA00023501"/>
    </source>
</evidence>
<comment type="caution">
    <text evidence="14">The sequence shown here is derived from an EMBL/GenBank/DDBJ whole genome shotgun (WGS) entry which is preliminary data.</text>
</comment>
<comment type="catalytic activity">
    <reaction evidence="10 11">
        <text>citrate = D-threo-isocitrate</text>
        <dbReference type="Rhea" id="RHEA:10336"/>
        <dbReference type="ChEBI" id="CHEBI:15562"/>
        <dbReference type="ChEBI" id="CHEBI:16947"/>
        <dbReference type="EC" id="4.2.1.3"/>
    </reaction>
</comment>
<dbReference type="FunFam" id="3.30.499.10:FF:000005">
    <property type="entry name" value="cytoplasmic aconitate hydratase"/>
    <property type="match status" value="1"/>
</dbReference>
<dbReference type="GO" id="GO:0046872">
    <property type="term" value="F:metal ion binding"/>
    <property type="evidence" value="ECO:0007669"/>
    <property type="project" value="UniProtKB-KW"/>
</dbReference>
<dbReference type="InterPro" id="IPR044137">
    <property type="entry name" value="AcnA_IRP_Swivel"/>
</dbReference>
<dbReference type="NCBIfam" id="NF006757">
    <property type="entry name" value="PRK09277.1"/>
    <property type="match status" value="1"/>
</dbReference>
<keyword evidence="6" id="KW-0479">Metal-binding</keyword>
<evidence type="ECO:0000256" key="6">
    <source>
        <dbReference type="ARBA" id="ARBA00022723"/>
    </source>
</evidence>
<sequence length="901" mass="99262">MTTNNLFDARKQFEVNGKKYNYYQLKALENAGLGNISRLPFSIRILLESLIRQYDGHVIKDEHVEGLAKWGQTESTDVPFKPARVILQDFTGVPAVVDLASLRKAMVDMGGSPDKINPEVPVDLVIDHSVQVDRYGTNDALTKNMELEFERNAERYEFLHWAQKAFNNYRAVPPATGIVHQVNLEYLANVVHAVESDNGEYDAFPDTLVGTDSHTTMINGLGVLGWGVGGIEAEAGMLGQPSYFPAPEVIGVKFTGSFPNGTTATDLALKVTQVLREKKVVGKFVEYFGPGLKEMPLADRATIANMAPEYGATCGFFPVDEEALNYLRLTGRSEDQISLVEKYCKENDLWYSSDLPDPEFTELVEIDLSELEPNLSGPKRPQDLIPLSAMKESFNKAITAPAGNQGFGLSEDEINKTVKIDHPNGKSSVMKTGAVAIAAITSCTNTSNPYVMLGAGLLAKKAVEKGLEVPAYVKTSLAPGSKVVTRYLEDSGLMTYLNDLGFNLVGYGCTTCIGNSGPLSEEIEEAIAKNDLTVASVLSGNRNFEGRIHPLVKANYLASPPLVVAYALAGSVDVDLRSEPIGKDKDGKAVYFDDIWPTIDEIKEQVEKVVTPEIFRKEYEDVFNSNEKWNEIQTTDEPLYKWDSESTYIQNPPFFEGLSKDAGKVETLSSLRAIGKFGDSVTTDHISPAGAIAKDMPAGKYLQEKDVSPRNFNSYGSRRGNHEVMMRGTFANIRIKNKLAPETEGGYTTYWPTEEVMPIYDAAMKYQENNTGLLIIAGKDYGMGSSRDWAAKGTNLLGIKTVIAESFERIHRSNLVMMGVLPLQFKDGDSAESLGLTGKESFDVAIDEKVKPHDLVKVTATDEEGNKKEFEVVARFDSDVEIDYYRHGGILQMVLRNKLEA</sequence>
<evidence type="ECO:0000256" key="7">
    <source>
        <dbReference type="ARBA" id="ARBA00023004"/>
    </source>
</evidence>